<dbReference type="Proteomes" id="UP000176834">
    <property type="component" value="Unassembled WGS sequence"/>
</dbReference>
<dbReference type="EMBL" id="MGJN01000019">
    <property type="protein sequence ID" value="OGN06472.1"/>
    <property type="molecule type" value="Genomic_DNA"/>
</dbReference>
<name>A0A1F8F015_9BACT</name>
<keyword evidence="2" id="KW-1133">Transmembrane helix</keyword>
<evidence type="ECO:0000256" key="2">
    <source>
        <dbReference type="SAM" id="Phobius"/>
    </source>
</evidence>
<comment type="caution">
    <text evidence="3">The sequence shown here is derived from an EMBL/GenBank/DDBJ whole genome shotgun (WGS) entry which is preliminary data.</text>
</comment>
<feature type="transmembrane region" description="Helical" evidence="2">
    <location>
        <begin position="236"/>
        <end position="255"/>
    </location>
</feature>
<sequence>MSTKIINILKDDRFEEILDIFKKALADEVIFVLPKRHQALANETDFEILSAMSQEYNRSVLILSPNPTIKNLALQYNFGVLSGKNREDKIEPKPLPAPESEEGESDDSGQDDTSEEESKLEDEGGSSTAFEQFQRDVINSSDPEIELAAMKRQTKSISDIVELPKNDGIKVNISKKSEPILNIEVKRKEKKALDEIESVWQSRPAEKFLAPKRTFSKKPLSFHRPGFNIDFKNKTLTLFAVAVVIIFTIVIYVSVGSAKVIVKPVVNELNLNLKITVSDQFSNVNWESRRIPGQLFSIEKRLEESFTSTGLRDVAQKARGKITVYNEYGTAPQVLVATTRFESSGGLVFRTLKTITVSGMTVRNGEITPGKIEVEIIADKAGELYNVGSGRFGIMAFKERGDTGRYEKYYGISDEQMKGGIVGQAKVVTSEDYINATKQVSDKLISVTKNELETQSAGLKIITESKPVLKELTSSAQPDEAADSFSVTQIAELETVGFKESDLNNLISQYVSNIDNLTVLPEKLKFEFNNISLNKETKVLEFSVIVQGPAYSKIDSDKIISDLVNKNEEEITSYLTSVDGIDSARVLLSPFWVTKVPKNKEKVRFEIQYE</sequence>
<reference evidence="3 4" key="1">
    <citation type="journal article" date="2016" name="Nat. Commun.">
        <title>Thousands of microbial genomes shed light on interconnected biogeochemical processes in an aquifer system.</title>
        <authorList>
            <person name="Anantharaman K."/>
            <person name="Brown C.T."/>
            <person name="Hug L.A."/>
            <person name="Sharon I."/>
            <person name="Castelle C.J."/>
            <person name="Probst A.J."/>
            <person name="Thomas B.C."/>
            <person name="Singh A."/>
            <person name="Wilkins M.J."/>
            <person name="Karaoz U."/>
            <person name="Brodie E.L."/>
            <person name="Williams K.H."/>
            <person name="Hubbard S.S."/>
            <person name="Banfield J.F."/>
        </authorList>
    </citation>
    <scope>NUCLEOTIDE SEQUENCE [LARGE SCALE GENOMIC DNA]</scope>
</reference>
<feature type="compositionally biased region" description="Polar residues" evidence="1">
    <location>
        <begin position="125"/>
        <end position="135"/>
    </location>
</feature>
<evidence type="ECO:0000256" key="1">
    <source>
        <dbReference type="SAM" id="MobiDB-lite"/>
    </source>
</evidence>
<proteinExistence type="predicted"/>
<evidence type="ECO:0000313" key="4">
    <source>
        <dbReference type="Proteomes" id="UP000176834"/>
    </source>
</evidence>
<protein>
    <recommendedName>
        <fullName evidence="5">Baseplate protein J-like domain-containing protein</fullName>
    </recommendedName>
</protein>
<accession>A0A1F8F015</accession>
<evidence type="ECO:0000313" key="3">
    <source>
        <dbReference type="EMBL" id="OGN06472.1"/>
    </source>
</evidence>
<evidence type="ECO:0008006" key="5">
    <source>
        <dbReference type="Google" id="ProtNLM"/>
    </source>
</evidence>
<feature type="compositionally biased region" description="Acidic residues" evidence="1">
    <location>
        <begin position="99"/>
        <end position="124"/>
    </location>
</feature>
<keyword evidence="2" id="KW-0812">Transmembrane</keyword>
<keyword evidence="2" id="KW-0472">Membrane</keyword>
<feature type="region of interest" description="Disordered" evidence="1">
    <location>
        <begin position="85"/>
        <end position="135"/>
    </location>
</feature>
<gene>
    <name evidence="3" type="ORF">A3B86_03430</name>
</gene>
<organism evidence="3 4">
    <name type="scientific">Candidatus Yanofskybacteria bacterium RIFCSPHIGHO2_02_FULL_38_22b</name>
    <dbReference type="NCBI Taxonomy" id="1802673"/>
    <lineage>
        <taxon>Bacteria</taxon>
        <taxon>Candidatus Yanofskyibacteriota</taxon>
    </lineage>
</organism>
<dbReference type="AlphaFoldDB" id="A0A1F8F015"/>